<feature type="signal peptide" evidence="1">
    <location>
        <begin position="1"/>
        <end position="17"/>
    </location>
</feature>
<accession>A0A0E9S666</accession>
<evidence type="ECO:0000256" key="1">
    <source>
        <dbReference type="SAM" id="SignalP"/>
    </source>
</evidence>
<dbReference type="EMBL" id="GBXM01071826">
    <property type="protein sequence ID" value="JAH36751.1"/>
    <property type="molecule type" value="Transcribed_RNA"/>
</dbReference>
<keyword evidence="1" id="KW-0732">Signal</keyword>
<name>A0A0E9S666_ANGAN</name>
<evidence type="ECO:0000313" key="2">
    <source>
        <dbReference type="EMBL" id="JAH36751.1"/>
    </source>
</evidence>
<organism evidence="2">
    <name type="scientific">Anguilla anguilla</name>
    <name type="common">European freshwater eel</name>
    <name type="synonym">Muraena anguilla</name>
    <dbReference type="NCBI Taxonomy" id="7936"/>
    <lineage>
        <taxon>Eukaryota</taxon>
        <taxon>Metazoa</taxon>
        <taxon>Chordata</taxon>
        <taxon>Craniata</taxon>
        <taxon>Vertebrata</taxon>
        <taxon>Euteleostomi</taxon>
        <taxon>Actinopterygii</taxon>
        <taxon>Neopterygii</taxon>
        <taxon>Teleostei</taxon>
        <taxon>Anguilliformes</taxon>
        <taxon>Anguillidae</taxon>
        <taxon>Anguilla</taxon>
    </lineage>
</organism>
<reference evidence="2" key="2">
    <citation type="journal article" date="2015" name="Fish Shellfish Immunol.">
        <title>Early steps in the European eel (Anguilla anguilla)-Vibrio vulnificus interaction in the gills: Role of the RtxA13 toxin.</title>
        <authorList>
            <person name="Callol A."/>
            <person name="Pajuelo D."/>
            <person name="Ebbesson L."/>
            <person name="Teles M."/>
            <person name="MacKenzie S."/>
            <person name="Amaro C."/>
        </authorList>
    </citation>
    <scope>NUCLEOTIDE SEQUENCE</scope>
</reference>
<feature type="chain" id="PRO_5002431975" description="Secreted protein" evidence="1">
    <location>
        <begin position="18"/>
        <end position="87"/>
    </location>
</feature>
<evidence type="ECO:0008006" key="3">
    <source>
        <dbReference type="Google" id="ProtNLM"/>
    </source>
</evidence>
<dbReference type="AlphaFoldDB" id="A0A0E9S666"/>
<protein>
    <recommendedName>
        <fullName evidence="3">Secreted protein</fullName>
    </recommendedName>
</protein>
<proteinExistence type="predicted"/>
<sequence length="87" mass="9527">MLLLLFFAVLISHPLFCLNSTFAKTTKKQDTYAHADTVQRRARGKCLEEPSMSPDRSVLYSFGCLGVRSGASGTVLNRTDEQDVGSA</sequence>
<reference evidence="2" key="1">
    <citation type="submission" date="2014-11" db="EMBL/GenBank/DDBJ databases">
        <authorList>
            <person name="Amaro Gonzalez C."/>
        </authorList>
    </citation>
    <scope>NUCLEOTIDE SEQUENCE</scope>
</reference>